<gene>
    <name evidence="7" type="ORF">SAMN04490178_101369</name>
</gene>
<dbReference type="InterPro" id="IPR014776">
    <property type="entry name" value="4pyrrole_Mease_sub2"/>
</dbReference>
<keyword evidence="3 7" id="KW-0489">Methyltransferase</keyword>
<keyword evidence="2" id="KW-0169">Cobalamin biosynthesis</keyword>
<evidence type="ECO:0000256" key="1">
    <source>
        <dbReference type="ARBA" id="ARBA00004953"/>
    </source>
</evidence>
<dbReference type="Pfam" id="PF00590">
    <property type="entry name" value="TP_methylase"/>
    <property type="match status" value="1"/>
</dbReference>
<dbReference type="Gene3D" id="3.30.950.10">
    <property type="entry name" value="Methyltransferase, Cobalt-precorrin-4 Transmethylase, Domain 2"/>
    <property type="match status" value="1"/>
</dbReference>
<dbReference type="GO" id="GO:0009236">
    <property type="term" value="P:cobalamin biosynthetic process"/>
    <property type="evidence" value="ECO:0007669"/>
    <property type="project" value="UniProtKB-UniPathway"/>
</dbReference>
<keyword evidence="5" id="KW-0949">S-adenosyl-L-methionine</keyword>
<dbReference type="InterPro" id="IPR050714">
    <property type="entry name" value="Cobalamin_biosynth_MTase"/>
</dbReference>
<dbReference type="UniPathway" id="UPA00148"/>
<evidence type="ECO:0000256" key="4">
    <source>
        <dbReference type="ARBA" id="ARBA00022679"/>
    </source>
</evidence>
<dbReference type="Gene3D" id="3.40.1010.10">
    <property type="entry name" value="Cobalt-precorrin-4 Transmethylase, Domain 1"/>
    <property type="match status" value="1"/>
</dbReference>
<dbReference type="GO" id="GO:0008276">
    <property type="term" value="F:protein methyltransferase activity"/>
    <property type="evidence" value="ECO:0007669"/>
    <property type="project" value="InterPro"/>
</dbReference>
<proteinExistence type="predicted"/>
<comment type="pathway">
    <text evidence="1">Cofactor biosynthesis; adenosylcobalamin biosynthesis.</text>
</comment>
<dbReference type="STRING" id="112903.SAMN04490178_101369"/>
<accession>A0A1H8P8K8</accession>
<feature type="domain" description="Tetrapyrrole methylase" evidence="6">
    <location>
        <begin position="4"/>
        <end position="193"/>
    </location>
</feature>
<evidence type="ECO:0000259" key="6">
    <source>
        <dbReference type="Pfam" id="PF00590"/>
    </source>
</evidence>
<organism evidence="7 8">
    <name type="scientific">Propionispora vibrioides</name>
    <dbReference type="NCBI Taxonomy" id="112903"/>
    <lineage>
        <taxon>Bacteria</taxon>
        <taxon>Bacillati</taxon>
        <taxon>Bacillota</taxon>
        <taxon>Negativicutes</taxon>
        <taxon>Selenomonadales</taxon>
        <taxon>Sporomusaceae</taxon>
        <taxon>Propionispora</taxon>
    </lineage>
</organism>
<evidence type="ECO:0000313" key="8">
    <source>
        <dbReference type="Proteomes" id="UP000198847"/>
    </source>
</evidence>
<dbReference type="AlphaFoldDB" id="A0A1H8P8K8"/>
<dbReference type="SUPFAM" id="SSF53790">
    <property type="entry name" value="Tetrapyrrole methylase"/>
    <property type="match status" value="1"/>
</dbReference>
<name>A0A1H8P8K8_9FIRM</name>
<dbReference type="GO" id="GO:0032259">
    <property type="term" value="P:methylation"/>
    <property type="evidence" value="ECO:0007669"/>
    <property type="project" value="UniProtKB-KW"/>
</dbReference>
<dbReference type="InterPro" id="IPR012818">
    <property type="entry name" value="CbiE"/>
</dbReference>
<evidence type="ECO:0000256" key="3">
    <source>
        <dbReference type="ARBA" id="ARBA00022603"/>
    </source>
</evidence>
<evidence type="ECO:0000256" key="5">
    <source>
        <dbReference type="ARBA" id="ARBA00022691"/>
    </source>
</evidence>
<dbReference type="InterPro" id="IPR035996">
    <property type="entry name" value="4pyrrol_Methylase_sf"/>
</dbReference>
<dbReference type="RefSeq" id="WP_091743679.1">
    <property type="nucleotide sequence ID" value="NZ_FODY01000001.1"/>
</dbReference>
<sequence>MEHKIIVVGIGPGSADYLLPVAKRTIEQARVLVGGKRALETLAPAGVKSKVIDGDIAGVLSYIEAELTAQDVVVMVSGDPGFYSLLPAIRRQFPQGCIEVIPGISSLQLAFARTGDYWQDATLISLHGRKADETGLAYRCDKKLGILTDSENNSCTIARHLLRAGWPAATPAVVCLALSYENEQVVTATLEELSNREGYSHCVMVVKA</sequence>
<dbReference type="Proteomes" id="UP000198847">
    <property type="component" value="Unassembled WGS sequence"/>
</dbReference>
<dbReference type="CDD" id="cd11644">
    <property type="entry name" value="Precorrin-6Y-MT"/>
    <property type="match status" value="1"/>
</dbReference>
<dbReference type="PANTHER" id="PTHR43182:SF1">
    <property type="entry name" value="COBALT-PRECORRIN-7 C(5)-METHYLTRANSFERASE"/>
    <property type="match status" value="1"/>
</dbReference>
<evidence type="ECO:0000313" key="7">
    <source>
        <dbReference type="EMBL" id="SEO38242.1"/>
    </source>
</evidence>
<dbReference type="InterPro" id="IPR014777">
    <property type="entry name" value="4pyrrole_Mease_sub1"/>
</dbReference>
<dbReference type="PANTHER" id="PTHR43182">
    <property type="entry name" value="COBALT-PRECORRIN-6B C(15)-METHYLTRANSFERASE (DECARBOXYLATING)"/>
    <property type="match status" value="1"/>
</dbReference>
<reference evidence="7 8" key="1">
    <citation type="submission" date="2016-10" db="EMBL/GenBank/DDBJ databases">
        <authorList>
            <person name="de Groot N.N."/>
        </authorList>
    </citation>
    <scope>NUCLEOTIDE SEQUENCE [LARGE SCALE GENOMIC DNA]</scope>
    <source>
        <strain evidence="7 8">DSM 13305</strain>
    </source>
</reference>
<dbReference type="OrthoDB" id="9780707at2"/>
<dbReference type="NCBIfam" id="TIGR02467">
    <property type="entry name" value="CbiE"/>
    <property type="match status" value="1"/>
</dbReference>
<protein>
    <submittedName>
        <fullName evidence="7">Precorrin-6Y C5,15-methyltransferase (Decarboxylating)</fullName>
    </submittedName>
</protein>
<dbReference type="EMBL" id="FODY01000001">
    <property type="protein sequence ID" value="SEO38242.1"/>
    <property type="molecule type" value="Genomic_DNA"/>
</dbReference>
<keyword evidence="4 7" id="KW-0808">Transferase</keyword>
<keyword evidence="8" id="KW-1185">Reference proteome</keyword>
<dbReference type="InterPro" id="IPR000878">
    <property type="entry name" value="4pyrrol_Mease"/>
</dbReference>
<evidence type="ECO:0000256" key="2">
    <source>
        <dbReference type="ARBA" id="ARBA00022573"/>
    </source>
</evidence>